<feature type="transmembrane region" description="Helical" evidence="7">
    <location>
        <begin position="48"/>
        <end position="66"/>
    </location>
</feature>
<dbReference type="RefSeq" id="WP_077243960.1">
    <property type="nucleotide sequence ID" value="NZ_MUZR01000013.1"/>
</dbReference>
<dbReference type="PANTHER" id="PTHR34584">
    <property type="entry name" value="NA(+)/H(+) ANTIPORTER SUBUNIT E1"/>
    <property type="match status" value="1"/>
</dbReference>
<keyword evidence="9" id="KW-1185">Reference proteome</keyword>
<dbReference type="InterPro" id="IPR002758">
    <property type="entry name" value="Cation_antiport_E"/>
</dbReference>
<organism evidence="8 9">
    <name type="scientific">Thioalkalivibrio halophilus</name>
    <dbReference type="NCBI Taxonomy" id="252474"/>
    <lineage>
        <taxon>Bacteria</taxon>
        <taxon>Pseudomonadati</taxon>
        <taxon>Pseudomonadota</taxon>
        <taxon>Gammaproteobacteria</taxon>
        <taxon>Chromatiales</taxon>
        <taxon>Ectothiorhodospiraceae</taxon>
        <taxon>Thioalkalivibrio</taxon>
    </lineage>
</organism>
<feature type="transmembrane region" description="Helical" evidence="7">
    <location>
        <begin position="21"/>
        <end position="42"/>
    </location>
</feature>
<evidence type="ECO:0000256" key="7">
    <source>
        <dbReference type="SAM" id="Phobius"/>
    </source>
</evidence>
<dbReference type="PANTHER" id="PTHR34584:SF1">
    <property type="entry name" value="NA(+)_H(+) ANTIPORTER SUBUNIT E1"/>
    <property type="match status" value="1"/>
</dbReference>
<comment type="subcellular location">
    <subcellularLocation>
        <location evidence="1">Cell membrane</location>
        <topology evidence="1">Multi-pass membrane protein</topology>
    </subcellularLocation>
</comment>
<evidence type="ECO:0000256" key="1">
    <source>
        <dbReference type="ARBA" id="ARBA00004651"/>
    </source>
</evidence>
<dbReference type="EMBL" id="MUZR01000013">
    <property type="protein sequence ID" value="OOC10649.1"/>
    <property type="molecule type" value="Genomic_DNA"/>
</dbReference>
<keyword evidence="6 7" id="KW-0472">Membrane</keyword>
<keyword evidence="3" id="KW-1003">Cell membrane</keyword>
<evidence type="ECO:0000313" key="9">
    <source>
        <dbReference type="Proteomes" id="UP000189177"/>
    </source>
</evidence>
<keyword evidence="4 7" id="KW-0812">Transmembrane</keyword>
<reference evidence="8 9" key="1">
    <citation type="submission" date="2017-02" db="EMBL/GenBank/DDBJ databases">
        <title>Genomic diversity within the haloalkaliphilic genus Thioalkalivibrio.</title>
        <authorList>
            <person name="Ahn A.-C."/>
            <person name="Meier-Kolthoff J."/>
            <person name="Overmars L."/>
            <person name="Richter M."/>
            <person name="Woyke T."/>
            <person name="Sorokin D.Y."/>
            <person name="Muyzer G."/>
        </authorList>
    </citation>
    <scope>NUCLEOTIDE SEQUENCE [LARGE SCALE GENOMIC DNA]</scope>
    <source>
        <strain evidence="8 9">HL17</strain>
    </source>
</reference>
<protein>
    <submittedName>
        <fullName evidence="8">Cation transporter</fullName>
    </submittedName>
</protein>
<feature type="transmembrane region" description="Helical" evidence="7">
    <location>
        <begin position="119"/>
        <end position="138"/>
    </location>
</feature>
<dbReference type="Proteomes" id="UP000189177">
    <property type="component" value="Unassembled WGS sequence"/>
</dbReference>
<dbReference type="OrthoDB" id="7852837at2"/>
<evidence type="ECO:0000313" key="8">
    <source>
        <dbReference type="EMBL" id="OOC10649.1"/>
    </source>
</evidence>
<comment type="similarity">
    <text evidence="2">Belongs to the CPA3 antiporters (TC 2.A.63) subunit E family.</text>
</comment>
<evidence type="ECO:0000256" key="2">
    <source>
        <dbReference type="ARBA" id="ARBA00006228"/>
    </source>
</evidence>
<dbReference type="GO" id="GO:0005886">
    <property type="term" value="C:plasma membrane"/>
    <property type="evidence" value="ECO:0007669"/>
    <property type="project" value="UniProtKB-SubCell"/>
</dbReference>
<evidence type="ECO:0000256" key="4">
    <source>
        <dbReference type="ARBA" id="ARBA00022692"/>
    </source>
</evidence>
<comment type="caution">
    <text evidence="8">The sequence shown here is derived from an EMBL/GenBank/DDBJ whole genome shotgun (WGS) entry which is preliminary data.</text>
</comment>
<sequence>MNDTRQSSSNPPVRRARRPGWLRALLAMLAAAALWAVLAGGAALAHPFAWLAIALTGGAVLALPAGRALRLNPTALPGLLGFFLRTSVLGGIDVAWRAVHPRLPLAPAFEPYYVRLPHGPPLTLFMSMLSLLPGTLAVRLEGRRMTLHVLDGRSDNAATLMELERRIARLYGLDSDPPGSAR</sequence>
<evidence type="ECO:0000256" key="5">
    <source>
        <dbReference type="ARBA" id="ARBA00022989"/>
    </source>
</evidence>
<dbReference type="GO" id="GO:0008324">
    <property type="term" value="F:monoatomic cation transmembrane transporter activity"/>
    <property type="evidence" value="ECO:0007669"/>
    <property type="project" value="InterPro"/>
</dbReference>
<name>A0A1V3A001_9GAMM</name>
<dbReference type="Pfam" id="PF01899">
    <property type="entry name" value="MNHE"/>
    <property type="match status" value="1"/>
</dbReference>
<evidence type="ECO:0000256" key="3">
    <source>
        <dbReference type="ARBA" id="ARBA00022475"/>
    </source>
</evidence>
<accession>A0A1V3A001</accession>
<dbReference type="STRING" id="252474.B1A74_05085"/>
<gene>
    <name evidence="8" type="ORF">B1A74_05085</name>
</gene>
<proteinExistence type="inferred from homology"/>
<keyword evidence="5 7" id="KW-1133">Transmembrane helix</keyword>
<dbReference type="AlphaFoldDB" id="A0A1V3A001"/>
<feature type="transmembrane region" description="Helical" evidence="7">
    <location>
        <begin position="78"/>
        <end position="99"/>
    </location>
</feature>
<evidence type="ECO:0000256" key="6">
    <source>
        <dbReference type="ARBA" id="ARBA00023136"/>
    </source>
</evidence>